<dbReference type="InterPro" id="IPR020846">
    <property type="entry name" value="MFS_dom"/>
</dbReference>
<evidence type="ECO:0000313" key="10">
    <source>
        <dbReference type="EMBL" id="TFZ84191.1"/>
    </source>
</evidence>
<keyword evidence="7 8" id="KW-0472">Membrane</keyword>
<feature type="transmembrane region" description="Helical" evidence="8">
    <location>
        <begin position="143"/>
        <end position="164"/>
    </location>
</feature>
<name>A0A4Z0FFP5_9GAMM</name>
<evidence type="ECO:0000256" key="1">
    <source>
        <dbReference type="ARBA" id="ARBA00004651"/>
    </source>
</evidence>
<evidence type="ECO:0000313" key="11">
    <source>
        <dbReference type="Proteomes" id="UP000297890"/>
    </source>
</evidence>
<feature type="transmembrane region" description="Helical" evidence="8">
    <location>
        <begin position="399"/>
        <end position="421"/>
    </location>
</feature>
<evidence type="ECO:0000256" key="4">
    <source>
        <dbReference type="ARBA" id="ARBA00022475"/>
    </source>
</evidence>
<comment type="subcellular location">
    <subcellularLocation>
        <location evidence="1">Cell membrane</location>
        <topology evidence="1">Multi-pass membrane protein</topology>
    </subcellularLocation>
</comment>
<dbReference type="Gene3D" id="1.20.1250.20">
    <property type="entry name" value="MFS general substrate transporter like domains"/>
    <property type="match status" value="1"/>
</dbReference>
<keyword evidence="6 8" id="KW-1133">Transmembrane helix</keyword>
<keyword evidence="5 8" id="KW-0812">Transmembrane</keyword>
<dbReference type="Proteomes" id="UP000297890">
    <property type="component" value="Unassembled WGS sequence"/>
</dbReference>
<evidence type="ECO:0000259" key="9">
    <source>
        <dbReference type="PROSITE" id="PS50850"/>
    </source>
</evidence>
<dbReference type="OrthoDB" id="9812221at2"/>
<dbReference type="InterPro" id="IPR004638">
    <property type="entry name" value="EmrB-like"/>
</dbReference>
<feature type="domain" description="Major facilitator superfamily (MFS) profile" evidence="9">
    <location>
        <begin position="18"/>
        <end position="502"/>
    </location>
</feature>
<feature type="transmembrane region" description="Helical" evidence="8">
    <location>
        <begin position="204"/>
        <end position="221"/>
    </location>
</feature>
<feature type="transmembrane region" description="Helical" evidence="8">
    <location>
        <begin position="337"/>
        <end position="356"/>
    </location>
</feature>
<evidence type="ECO:0000256" key="7">
    <source>
        <dbReference type="ARBA" id="ARBA00023136"/>
    </source>
</evidence>
<evidence type="ECO:0000256" key="2">
    <source>
        <dbReference type="ARBA" id="ARBA00008537"/>
    </source>
</evidence>
<sequence length="510" mass="55143">MDATTAAPTRGGASPWPVTIAVMLGTLMVILDMTIVNVSLPHMMGSLGATSEQITWVLTSYIVAEAVMIPLSGFLANRFGRRNVILVSIVGFVIASGLCGQADTLTEMVIFRILQGIFGAPVIPLSQSTLLDTFPAQERGKAMAIFGIGVLMAPALGPTLGGYITEHWDWRWVFYINLPVGIVNILLAYAVLPDTEHRKQRIDLFGAFCMVIGIGALQYVLDQGNHENWFESRVIVYGTVLAALTLLVFTLRSWNRPDSVLQLNLLRDRNLATGSFLMMCFGLGLFGTIVLQPILLQELLGYPASTTGLVMAPRALCNAVTMAIVAPNIQRIGARTLVALGIVIMAAGSWMMSHYNLFISPWWAVVPGMVQGVGLGMVFVPLATIAFDTIPEGTSDQGATIFNLARTIGSSIGISVVMTLLSRNTQIQWNQLGGHLNPYNPAMHEFLASRGMTMDHPLAPYALAAELGKQSTMVAFVNDFWFITVAMLALCPLVLLMRDSGKGLDLGAMH</sequence>
<reference evidence="10 11" key="1">
    <citation type="journal article" date="2019" name="ISME J.">
        <title>Candidatus Macondimonas diazotrophica, a novel gammaproteobacterial genus dominating crude-oil-contaminated coastal sediments.</title>
        <authorList>
            <person name="Karthikeyan S."/>
            <person name="Konstantinidis K."/>
        </authorList>
    </citation>
    <scope>NUCLEOTIDE SEQUENCE [LARGE SCALE GENOMIC DNA]</scope>
    <source>
        <strain evidence="10 11">KTK01</strain>
    </source>
</reference>
<dbReference type="NCBIfam" id="TIGR00711">
    <property type="entry name" value="efflux_EmrB"/>
    <property type="match status" value="1"/>
</dbReference>
<feature type="transmembrane region" description="Helical" evidence="8">
    <location>
        <begin position="170"/>
        <end position="192"/>
    </location>
</feature>
<comment type="caution">
    <text evidence="10">The sequence shown here is derived from an EMBL/GenBank/DDBJ whole genome shotgun (WGS) entry which is preliminary data.</text>
</comment>
<keyword evidence="4" id="KW-1003">Cell membrane</keyword>
<dbReference type="Gene3D" id="1.20.1720.10">
    <property type="entry name" value="Multidrug resistance protein D"/>
    <property type="match status" value="1"/>
</dbReference>
<dbReference type="GO" id="GO:0022857">
    <property type="term" value="F:transmembrane transporter activity"/>
    <property type="evidence" value="ECO:0007669"/>
    <property type="project" value="InterPro"/>
</dbReference>
<feature type="transmembrane region" description="Helical" evidence="8">
    <location>
        <begin position="16"/>
        <end position="36"/>
    </location>
</feature>
<evidence type="ECO:0000256" key="3">
    <source>
        <dbReference type="ARBA" id="ARBA00022448"/>
    </source>
</evidence>
<evidence type="ECO:0000256" key="5">
    <source>
        <dbReference type="ARBA" id="ARBA00022692"/>
    </source>
</evidence>
<dbReference type="InterPro" id="IPR036259">
    <property type="entry name" value="MFS_trans_sf"/>
</dbReference>
<organism evidence="10 11">
    <name type="scientific">Candidatus Macondimonas diazotrophica</name>
    <dbReference type="NCBI Taxonomy" id="2305248"/>
    <lineage>
        <taxon>Bacteria</taxon>
        <taxon>Pseudomonadati</taxon>
        <taxon>Pseudomonadota</taxon>
        <taxon>Gammaproteobacteria</taxon>
        <taxon>Chromatiales</taxon>
        <taxon>Ectothiorhodospiraceae</taxon>
        <taxon>Candidatus Macondimonas</taxon>
    </lineage>
</organism>
<feature type="transmembrane region" description="Helical" evidence="8">
    <location>
        <begin position="362"/>
        <end position="387"/>
    </location>
</feature>
<feature type="transmembrane region" description="Helical" evidence="8">
    <location>
        <begin position="233"/>
        <end position="251"/>
    </location>
</feature>
<evidence type="ECO:0000256" key="6">
    <source>
        <dbReference type="ARBA" id="ARBA00022989"/>
    </source>
</evidence>
<gene>
    <name evidence="10" type="ORF">E4680_01250</name>
</gene>
<accession>A0A4Z0FFP5</accession>
<dbReference type="EMBL" id="SRIO01000001">
    <property type="protein sequence ID" value="TFZ84191.1"/>
    <property type="molecule type" value="Genomic_DNA"/>
</dbReference>
<keyword evidence="11" id="KW-1185">Reference proteome</keyword>
<dbReference type="PROSITE" id="PS50850">
    <property type="entry name" value="MFS"/>
    <property type="match status" value="1"/>
</dbReference>
<keyword evidence="3" id="KW-0813">Transport</keyword>
<evidence type="ECO:0000256" key="8">
    <source>
        <dbReference type="SAM" id="Phobius"/>
    </source>
</evidence>
<dbReference type="PANTHER" id="PTHR42718">
    <property type="entry name" value="MAJOR FACILITATOR SUPERFAMILY MULTIDRUG TRANSPORTER MFSC"/>
    <property type="match status" value="1"/>
</dbReference>
<dbReference type="CDD" id="cd17503">
    <property type="entry name" value="MFS_LmrB_MDR_like"/>
    <property type="match status" value="1"/>
</dbReference>
<protein>
    <submittedName>
        <fullName evidence="10">DHA2 family efflux MFS transporter permease subunit</fullName>
    </submittedName>
</protein>
<dbReference type="RefSeq" id="WP_135280551.1">
    <property type="nucleotide sequence ID" value="NZ_SRIO01000001.1"/>
</dbReference>
<dbReference type="Pfam" id="PF07690">
    <property type="entry name" value="MFS_1"/>
    <property type="match status" value="1"/>
</dbReference>
<comment type="similarity">
    <text evidence="2">Belongs to the major facilitator superfamily. EmrB family.</text>
</comment>
<dbReference type="InterPro" id="IPR011701">
    <property type="entry name" value="MFS"/>
</dbReference>
<feature type="transmembrane region" description="Helical" evidence="8">
    <location>
        <begin position="271"/>
        <end position="295"/>
    </location>
</feature>
<feature type="transmembrane region" description="Helical" evidence="8">
    <location>
        <begin position="109"/>
        <end position="131"/>
    </location>
</feature>
<feature type="transmembrane region" description="Helical" evidence="8">
    <location>
        <begin position="83"/>
        <end position="103"/>
    </location>
</feature>
<feature type="transmembrane region" description="Helical" evidence="8">
    <location>
        <begin position="480"/>
        <end position="497"/>
    </location>
</feature>
<dbReference type="GO" id="GO:0005886">
    <property type="term" value="C:plasma membrane"/>
    <property type="evidence" value="ECO:0007669"/>
    <property type="project" value="UniProtKB-SubCell"/>
</dbReference>
<proteinExistence type="inferred from homology"/>
<dbReference type="SUPFAM" id="SSF103473">
    <property type="entry name" value="MFS general substrate transporter"/>
    <property type="match status" value="1"/>
</dbReference>
<dbReference type="AlphaFoldDB" id="A0A4Z0FFP5"/>
<dbReference type="PANTHER" id="PTHR42718:SF9">
    <property type="entry name" value="MAJOR FACILITATOR SUPERFAMILY MULTIDRUG TRANSPORTER MFSC"/>
    <property type="match status" value="1"/>
</dbReference>
<feature type="transmembrane region" description="Helical" evidence="8">
    <location>
        <begin position="56"/>
        <end position="76"/>
    </location>
</feature>